<gene>
    <name evidence="2" type="ORF">OS493_012093</name>
</gene>
<evidence type="ECO:0000313" key="3">
    <source>
        <dbReference type="Proteomes" id="UP001163046"/>
    </source>
</evidence>
<sequence>MERLVWRVTLLSVFLASGVFCRSGHAGREGRPFKRQFYLGDAPAAILPDYNSDMPAPIVLPSGVVPDAGVVPPVGAIAPAPLIAPAPAILPSNAIKEKNRAYPTAEGCHFIQFIYQIFHLIFHTH</sequence>
<accession>A0A9X0DA59</accession>
<reference evidence="2" key="1">
    <citation type="submission" date="2023-01" db="EMBL/GenBank/DDBJ databases">
        <title>Genome assembly of the deep-sea coral Lophelia pertusa.</title>
        <authorList>
            <person name="Herrera S."/>
            <person name="Cordes E."/>
        </authorList>
    </citation>
    <scope>NUCLEOTIDE SEQUENCE</scope>
    <source>
        <strain evidence="2">USNM1676648</strain>
        <tissue evidence="2">Polyp</tissue>
    </source>
</reference>
<protein>
    <submittedName>
        <fullName evidence="2">Uncharacterized protein</fullName>
    </submittedName>
</protein>
<evidence type="ECO:0000313" key="2">
    <source>
        <dbReference type="EMBL" id="KAJ7392430.1"/>
    </source>
</evidence>
<dbReference type="EMBL" id="MU825401">
    <property type="protein sequence ID" value="KAJ7392430.1"/>
    <property type="molecule type" value="Genomic_DNA"/>
</dbReference>
<dbReference type="AlphaFoldDB" id="A0A9X0DA59"/>
<dbReference type="Proteomes" id="UP001163046">
    <property type="component" value="Unassembled WGS sequence"/>
</dbReference>
<keyword evidence="3" id="KW-1185">Reference proteome</keyword>
<feature type="chain" id="PRO_5040832909" evidence="1">
    <location>
        <begin position="27"/>
        <end position="125"/>
    </location>
</feature>
<name>A0A9X0DA59_9CNID</name>
<feature type="signal peptide" evidence="1">
    <location>
        <begin position="1"/>
        <end position="26"/>
    </location>
</feature>
<comment type="caution">
    <text evidence="2">The sequence shown here is derived from an EMBL/GenBank/DDBJ whole genome shotgun (WGS) entry which is preliminary data.</text>
</comment>
<keyword evidence="1" id="KW-0732">Signal</keyword>
<proteinExistence type="predicted"/>
<organism evidence="2 3">
    <name type="scientific">Desmophyllum pertusum</name>
    <dbReference type="NCBI Taxonomy" id="174260"/>
    <lineage>
        <taxon>Eukaryota</taxon>
        <taxon>Metazoa</taxon>
        <taxon>Cnidaria</taxon>
        <taxon>Anthozoa</taxon>
        <taxon>Hexacorallia</taxon>
        <taxon>Scleractinia</taxon>
        <taxon>Caryophylliina</taxon>
        <taxon>Caryophylliidae</taxon>
        <taxon>Desmophyllum</taxon>
    </lineage>
</organism>
<evidence type="ECO:0000256" key="1">
    <source>
        <dbReference type="SAM" id="SignalP"/>
    </source>
</evidence>